<dbReference type="STRING" id="2010991.A0A3M2S8W7"/>
<keyword evidence="3" id="KW-1185">Reference proteome</keyword>
<protein>
    <submittedName>
        <fullName evidence="2">Uncharacterized protein</fullName>
    </submittedName>
</protein>
<dbReference type="EMBL" id="NKUJ01000095">
    <property type="protein sequence ID" value="RMJ14020.1"/>
    <property type="molecule type" value="Genomic_DNA"/>
</dbReference>
<proteinExistence type="predicted"/>
<evidence type="ECO:0000313" key="2">
    <source>
        <dbReference type="EMBL" id="RMJ14020.1"/>
    </source>
</evidence>
<dbReference type="Proteomes" id="UP000277212">
    <property type="component" value="Unassembled WGS sequence"/>
</dbReference>
<reference evidence="2 3" key="1">
    <citation type="submission" date="2017-06" db="EMBL/GenBank/DDBJ databases">
        <title>Comparative genomic analysis of Ambrosia Fusariam Clade fungi.</title>
        <authorList>
            <person name="Stajich J.E."/>
            <person name="Carrillo J."/>
            <person name="Kijimoto T."/>
            <person name="Eskalen A."/>
            <person name="O'Donnell K."/>
            <person name="Kasson M."/>
        </authorList>
    </citation>
    <scope>NUCLEOTIDE SEQUENCE [LARGE SCALE GENOMIC DNA]</scope>
    <source>
        <strain evidence="2">UCR3666</strain>
    </source>
</reference>
<sequence length="583" mass="63805">MAEDRDIAFCFRGWAYDTGKVGRPKKRVIRVNRAHTSRGARAILAADDTTDAGFVINPKEEEIDGVEHRLLAVVVGELLPAVPDYKFFVNSLPYHDFDPAFHTLVGTEPQTRLVVAIIGQRNSKKSSERKRAMRHNVNAFCSEFRGETQETPQQEALEQPPPSPLLASRVDHDQAQETSTSEKVSSLIGTAISAYKTFPCKSYLQQVIDYFGTLEHVSLGGLSTPEEASMETIRDMMEGKGVPNETKADSVVRAFRELWPYQFEVVGNDSINIAAVLALAKGLRIISASGITIHESFYRGVIVSFCTMFSSSDAVNGVVADKLIQSAIKIARGSGPAPMPARPLAQTVDGNPGVALLEALVRDNDARVEQFKAWTETGGQAHIHGGILGELHEMVQLANEVIDTQGQKAIEGVLGLVKRLVLTSAFATVSRIPIPVDGNIQVFRAVLQAAVHVVAAEVVGKFATQVDQESDAMDVQPTLSGLPVNLVKLVEKISGLYHVLGSVNEESARAVAREAIEDYEENQHIEEAPGSYTTTLGFPSSLSKKDVTLLRYMRQIFEKERDAPRSQDLDKELAWASGMDWKQ</sequence>
<name>A0A3M2S8W7_9HYPO</name>
<gene>
    <name evidence="2" type="ORF">CDV36_006320</name>
</gene>
<feature type="region of interest" description="Disordered" evidence="1">
    <location>
        <begin position="147"/>
        <end position="183"/>
    </location>
</feature>
<organism evidence="2 3">
    <name type="scientific">Fusarium kuroshium</name>
    <dbReference type="NCBI Taxonomy" id="2010991"/>
    <lineage>
        <taxon>Eukaryota</taxon>
        <taxon>Fungi</taxon>
        <taxon>Dikarya</taxon>
        <taxon>Ascomycota</taxon>
        <taxon>Pezizomycotina</taxon>
        <taxon>Sordariomycetes</taxon>
        <taxon>Hypocreomycetidae</taxon>
        <taxon>Hypocreales</taxon>
        <taxon>Nectriaceae</taxon>
        <taxon>Fusarium</taxon>
        <taxon>Fusarium solani species complex</taxon>
    </lineage>
</organism>
<dbReference type="OrthoDB" id="4779108at2759"/>
<evidence type="ECO:0000313" key="3">
    <source>
        <dbReference type="Proteomes" id="UP000277212"/>
    </source>
</evidence>
<dbReference type="AlphaFoldDB" id="A0A3M2S8W7"/>
<accession>A0A3M2S8W7</accession>
<comment type="caution">
    <text evidence="2">The sequence shown here is derived from an EMBL/GenBank/DDBJ whole genome shotgun (WGS) entry which is preliminary data.</text>
</comment>
<evidence type="ECO:0000256" key="1">
    <source>
        <dbReference type="SAM" id="MobiDB-lite"/>
    </source>
</evidence>